<dbReference type="PROSITE" id="PS52016">
    <property type="entry name" value="TONB_DEPENDENT_REC_3"/>
    <property type="match status" value="1"/>
</dbReference>
<dbReference type="InterPro" id="IPR039426">
    <property type="entry name" value="TonB-dep_rcpt-like"/>
</dbReference>
<gene>
    <name evidence="15" type="ORF">SAMN05216262_11038</name>
</gene>
<keyword evidence="16" id="KW-1185">Reference proteome</keyword>
<evidence type="ECO:0000256" key="1">
    <source>
        <dbReference type="ARBA" id="ARBA00004571"/>
    </source>
</evidence>
<feature type="domain" description="TonB-dependent receptor-like beta-barrel" evidence="13">
    <location>
        <begin position="253"/>
        <end position="694"/>
    </location>
</feature>
<dbReference type="OrthoDB" id="9760494at2"/>
<dbReference type="InterPro" id="IPR010917">
    <property type="entry name" value="TonB_rcpt_CS"/>
</dbReference>
<dbReference type="PROSITE" id="PS01156">
    <property type="entry name" value="TONB_DEPENDENT_REC_2"/>
    <property type="match status" value="1"/>
</dbReference>
<keyword evidence="6 11" id="KW-0798">TonB box</keyword>
<evidence type="ECO:0000313" key="15">
    <source>
        <dbReference type="EMBL" id="SEL39091.1"/>
    </source>
</evidence>
<evidence type="ECO:0000259" key="13">
    <source>
        <dbReference type="Pfam" id="PF00593"/>
    </source>
</evidence>
<sequence length="724" mass="79019">MRNTSPFKPALLALSVFSALSTVAFADDDMEHLAIFGNANAVNDVPGSAHMLSKTELEKFDFTDIMRTLTSVPGVYVLEEDGYGLRPNIGMRGTGQNRSEKITIMEDGVLAAPAPYSAPSAYYFPTAGRMQQIEVLKGTSSAMYGPRTTGGVVNMLSRAIPEQALAGQVNLSAGEDGFAKAHAYVGGAGKNVSSVFELFRYQADGFKDVNHTDDKTGFVKNDLLAKVMINSDLDAKYYQELELKLKYSDEESDETYMGLTATDYQANPYARYSASQLDKMTTSHKQLQINHHIKLSEQFTLGTSAYYNEFSRNWYKASSVNGNSLGGGGINDAAAFDNGSFAGTALDVDVKANSRAYESQGIQTVLDADFGAHQLKFGARYHEDNMDRFQWVDSYSMDSSYQMSLLSAGVPGSNSNRIDSAEALALFVHDEYTIGDFIINAGLRYEDMTISRQDWAKGVIDRNEPLKKDVSNDVSVLLPSLAVTYRVNNDLVIIGGVQKGFAPPAPGNNKADNEESINYELGMRFNQSAISAEALFFYSDYENMHGNCTASQGCDEENIGNQYNAGEVKVSGLELKAGYAFAAGALSVPVDLTYTFTETEFQNAFSSGLDTWGNVAVGDELPYVPENQLQLSVGVVGEKWRGDILVRYTDEMRTSAGQGGIAADEVIDSRTVVDLAAHYNLSDNQEIVFNVDNLLDKEYMATRAHGSIMAGKPRSVTLGYKYSF</sequence>
<evidence type="ECO:0000256" key="8">
    <source>
        <dbReference type="ARBA" id="ARBA00023237"/>
    </source>
</evidence>
<feature type="chain" id="PRO_5011485764" evidence="12">
    <location>
        <begin position="27"/>
        <end position="724"/>
    </location>
</feature>
<keyword evidence="4 9" id="KW-0812">Transmembrane</keyword>
<dbReference type="Pfam" id="PF07715">
    <property type="entry name" value="Plug"/>
    <property type="match status" value="1"/>
</dbReference>
<feature type="domain" description="TonB-dependent receptor plug" evidence="14">
    <location>
        <begin position="42"/>
        <end position="152"/>
    </location>
</feature>
<dbReference type="Pfam" id="PF00593">
    <property type="entry name" value="TonB_dep_Rec_b-barrel"/>
    <property type="match status" value="1"/>
</dbReference>
<organism evidence="15 16">
    <name type="scientific">Colwellia chukchiensis</name>
    <dbReference type="NCBI Taxonomy" id="641665"/>
    <lineage>
        <taxon>Bacteria</taxon>
        <taxon>Pseudomonadati</taxon>
        <taxon>Pseudomonadota</taxon>
        <taxon>Gammaproteobacteria</taxon>
        <taxon>Alteromonadales</taxon>
        <taxon>Colwelliaceae</taxon>
        <taxon>Colwellia</taxon>
    </lineage>
</organism>
<comment type="similarity">
    <text evidence="9 11">Belongs to the TonB-dependent receptor family.</text>
</comment>
<keyword evidence="3 9" id="KW-1134">Transmembrane beta strand</keyword>
<name>A0A1H7PT72_9GAMM</name>
<keyword evidence="8 9" id="KW-0998">Cell outer membrane</keyword>
<protein>
    <submittedName>
        <fullName evidence="15">Fe(3+) dicitrate transport protein</fullName>
    </submittedName>
</protein>
<evidence type="ECO:0000259" key="14">
    <source>
        <dbReference type="Pfam" id="PF07715"/>
    </source>
</evidence>
<dbReference type="Gene3D" id="2.170.130.10">
    <property type="entry name" value="TonB-dependent receptor, plug domain"/>
    <property type="match status" value="1"/>
</dbReference>
<dbReference type="InterPro" id="IPR000531">
    <property type="entry name" value="Beta-barrel_TonB"/>
</dbReference>
<dbReference type="SUPFAM" id="SSF56935">
    <property type="entry name" value="Porins"/>
    <property type="match status" value="1"/>
</dbReference>
<dbReference type="InterPro" id="IPR012910">
    <property type="entry name" value="Plug_dom"/>
</dbReference>
<feature type="signal peptide" evidence="12">
    <location>
        <begin position="1"/>
        <end position="26"/>
    </location>
</feature>
<proteinExistence type="inferred from homology"/>
<keyword evidence="5 12" id="KW-0732">Signal</keyword>
<evidence type="ECO:0000313" key="16">
    <source>
        <dbReference type="Proteomes" id="UP000199297"/>
    </source>
</evidence>
<dbReference type="Proteomes" id="UP000199297">
    <property type="component" value="Unassembled WGS sequence"/>
</dbReference>
<evidence type="ECO:0000256" key="3">
    <source>
        <dbReference type="ARBA" id="ARBA00022452"/>
    </source>
</evidence>
<evidence type="ECO:0000256" key="9">
    <source>
        <dbReference type="PROSITE-ProRule" id="PRU01360"/>
    </source>
</evidence>
<dbReference type="RefSeq" id="WP_085284063.1">
    <property type="nucleotide sequence ID" value="NZ_FOBI01000010.1"/>
</dbReference>
<dbReference type="Gene3D" id="2.40.170.20">
    <property type="entry name" value="TonB-dependent receptor, beta-barrel domain"/>
    <property type="match status" value="1"/>
</dbReference>
<evidence type="ECO:0000256" key="5">
    <source>
        <dbReference type="ARBA" id="ARBA00022729"/>
    </source>
</evidence>
<dbReference type="STRING" id="641665.GCA_002104455_02438"/>
<feature type="short sequence motif" description="TonB C-terminal box" evidence="10">
    <location>
        <begin position="707"/>
        <end position="724"/>
    </location>
</feature>
<evidence type="ECO:0000256" key="10">
    <source>
        <dbReference type="PROSITE-ProRule" id="PRU10144"/>
    </source>
</evidence>
<dbReference type="InterPro" id="IPR036942">
    <property type="entry name" value="Beta-barrel_TonB_sf"/>
</dbReference>
<evidence type="ECO:0000256" key="11">
    <source>
        <dbReference type="RuleBase" id="RU003357"/>
    </source>
</evidence>
<dbReference type="AlphaFoldDB" id="A0A1H7PT72"/>
<comment type="subcellular location">
    <subcellularLocation>
        <location evidence="1 9">Cell outer membrane</location>
        <topology evidence="1 9">Multi-pass membrane protein</topology>
    </subcellularLocation>
</comment>
<dbReference type="EMBL" id="FOBI01000010">
    <property type="protein sequence ID" value="SEL39091.1"/>
    <property type="molecule type" value="Genomic_DNA"/>
</dbReference>
<keyword evidence="2 9" id="KW-0813">Transport</keyword>
<accession>A0A1H7PT72</accession>
<dbReference type="InterPro" id="IPR037066">
    <property type="entry name" value="Plug_dom_sf"/>
</dbReference>
<evidence type="ECO:0000256" key="7">
    <source>
        <dbReference type="ARBA" id="ARBA00023136"/>
    </source>
</evidence>
<dbReference type="GO" id="GO:0009279">
    <property type="term" value="C:cell outer membrane"/>
    <property type="evidence" value="ECO:0007669"/>
    <property type="project" value="UniProtKB-SubCell"/>
</dbReference>
<evidence type="ECO:0000256" key="12">
    <source>
        <dbReference type="SAM" id="SignalP"/>
    </source>
</evidence>
<dbReference type="PANTHER" id="PTHR30442">
    <property type="entry name" value="IRON III DICITRATE TRANSPORT PROTEIN FECA"/>
    <property type="match status" value="1"/>
</dbReference>
<dbReference type="PANTHER" id="PTHR30442:SF0">
    <property type="entry name" value="FE(3+) DICITRATE TRANSPORT PROTEIN FECA"/>
    <property type="match status" value="1"/>
</dbReference>
<evidence type="ECO:0000256" key="2">
    <source>
        <dbReference type="ARBA" id="ARBA00022448"/>
    </source>
</evidence>
<reference evidence="16" key="1">
    <citation type="submission" date="2016-10" db="EMBL/GenBank/DDBJ databases">
        <authorList>
            <person name="Varghese N."/>
            <person name="Submissions S."/>
        </authorList>
    </citation>
    <scope>NUCLEOTIDE SEQUENCE [LARGE SCALE GENOMIC DNA]</scope>
    <source>
        <strain evidence="16">CGMCC 1.9127</strain>
    </source>
</reference>
<dbReference type="GO" id="GO:0033214">
    <property type="term" value="P:siderophore-iron import into cell"/>
    <property type="evidence" value="ECO:0007669"/>
    <property type="project" value="TreeGrafter"/>
</dbReference>
<evidence type="ECO:0000256" key="6">
    <source>
        <dbReference type="ARBA" id="ARBA00023077"/>
    </source>
</evidence>
<keyword evidence="7 9" id="KW-0472">Membrane</keyword>
<evidence type="ECO:0000256" key="4">
    <source>
        <dbReference type="ARBA" id="ARBA00022692"/>
    </source>
</evidence>